<feature type="domain" description="Pyridoxamine 5'-phosphate oxidase N-terminal" evidence="2">
    <location>
        <begin position="7"/>
        <end position="96"/>
    </location>
</feature>
<evidence type="ECO:0000259" key="2">
    <source>
        <dbReference type="Pfam" id="PF01243"/>
    </source>
</evidence>
<gene>
    <name evidence="3" type="ORF">KDA_71440</name>
</gene>
<evidence type="ECO:0000313" key="3">
    <source>
        <dbReference type="EMBL" id="GCE31660.1"/>
    </source>
</evidence>
<comment type="caution">
    <text evidence="3">The sequence shown here is derived from an EMBL/GenBank/DDBJ whole genome shotgun (WGS) entry which is preliminary data.</text>
</comment>
<dbReference type="PANTHER" id="PTHR35176:SF6">
    <property type="entry name" value="HEME OXYGENASE HI_0854-RELATED"/>
    <property type="match status" value="1"/>
</dbReference>
<keyword evidence="4" id="KW-1185">Reference proteome</keyword>
<accession>A0A402BK01</accession>
<dbReference type="OrthoDB" id="3693562at2"/>
<dbReference type="Gene3D" id="2.30.110.10">
    <property type="entry name" value="Electron Transport, Fmn-binding Protein, Chain A"/>
    <property type="match status" value="1"/>
</dbReference>
<dbReference type="InterPro" id="IPR024031">
    <property type="entry name" value="MSMEG_5819/OxyR"/>
</dbReference>
<dbReference type="GO" id="GO:0016627">
    <property type="term" value="F:oxidoreductase activity, acting on the CH-CH group of donors"/>
    <property type="evidence" value="ECO:0007669"/>
    <property type="project" value="TreeGrafter"/>
</dbReference>
<dbReference type="Pfam" id="PF01243">
    <property type="entry name" value="PNPOx_N"/>
    <property type="match status" value="1"/>
</dbReference>
<dbReference type="AlphaFoldDB" id="A0A402BK01"/>
<dbReference type="EMBL" id="BIFT01000002">
    <property type="protein sequence ID" value="GCE31660.1"/>
    <property type="molecule type" value="Genomic_DNA"/>
</dbReference>
<dbReference type="InterPro" id="IPR052019">
    <property type="entry name" value="F420H2_bilvrd_red/Heme_oxyg"/>
</dbReference>
<dbReference type="GO" id="GO:0070967">
    <property type="term" value="F:coenzyme F420 binding"/>
    <property type="evidence" value="ECO:0007669"/>
    <property type="project" value="TreeGrafter"/>
</dbReference>
<dbReference type="NCBIfam" id="TIGR04023">
    <property type="entry name" value="PPOX_MSMEG_5819"/>
    <property type="match status" value="1"/>
</dbReference>
<dbReference type="SUPFAM" id="SSF50475">
    <property type="entry name" value="FMN-binding split barrel"/>
    <property type="match status" value="1"/>
</dbReference>
<name>A0A402BK01_9CHLR</name>
<sequence>MSKFSDAELAYLKTQRLGRLGTVNKQGEPQVAAVSFRYNPELDSIDIGGYNMETSQKFRNIARNGLASLLVDDVLPPWKTRSLEIRGEAQAIDEDHGERNAPGMSSAIIRIIPKRIIFWDDSVEPSVSSRRNV</sequence>
<dbReference type="GO" id="GO:0005829">
    <property type="term" value="C:cytosol"/>
    <property type="evidence" value="ECO:0007669"/>
    <property type="project" value="TreeGrafter"/>
</dbReference>
<evidence type="ECO:0000313" key="4">
    <source>
        <dbReference type="Proteomes" id="UP000287171"/>
    </source>
</evidence>
<reference evidence="4" key="1">
    <citation type="submission" date="2018-12" db="EMBL/GenBank/DDBJ databases">
        <title>Tengunoibacter tsumagoiensis gen. nov., sp. nov., Dictyobacter kobayashii sp. nov., D. alpinus sp. nov., and D. joshuensis sp. nov. and description of Dictyobacteraceae fam. nov. within the order Ktedonobacterales isolated from Tengu-no-mugimeshi.</title>
        <authorList>
            <person name="Wang C.M."/>
            <person name="Zheng Y."/>
            <person name="Sakai Y."/>
            <person name="Toyoda A."/>
            <person name="Minakuchi Y."/>
            <person name="Abe K."/>
            <person name="Yokota A."/>
            <person name="Yabe S."/>
        </authorList>
    </citation>
    <scope>NUCLEOTIDE SEQUENCE [LARGE SCALE GENOMIC DNA]</scope>
    <source>
        <strain evidence="4">Uno16</strain>
    </source>
</reference>
<dbReference type="InterPro" id="IPR012349">
    <property type="entry name" value="Split_barrel_FMN-bd"/>
</dbReference>
<dbReference type="Proteomes" id="UP000287171">
    <property type="component" value="Unassembled WGS sequence"/>
</dbReference>
<dbReference type="RefSeq" id="WP_126631601.1">
    <property type="nucleotide sequence ID" value="NZ_BIFT01000002.1"/>
</dbReference>
<evidence type="ECO:0000256" key="1">
    <source>
        <dbReference type="ARBA" id="ARBA00023002"/>
    </source>
</evidence>
<organism evidence="3 4">
    <name type="scientific">Dictyobacter alpinus</name>
    <dbReference type="NCBI Taxonomy" id="2014873"/>
    <lineage>
        <taxon>Bacteria</taxon>
        <taxon>Bacillati</taxon>
        <taxon>Chloroflexota</taxon>
        <taxon>Ktedonobacteria</taxon>
        <taxon>Ktedonobacterales</taxon>
        <taxon>Dictyobacteraceae</taxon>
        <taxon>Dictyobacter</taxon>
    </lineage>
</organism>
<proteinExistence type="predicted"/>
<protein>
    <submittedName>
        <fullName evidence="3">PPOX class F420-dependent oxidoreductase</fullName>
    </submittedName>
</protein>
<dbReference type="PANTHER" id="PTHR35176">
    <property type="entry name" value="HEME OXYGENASE HI_0854-RELATED"/>
    <property type="match status" value="1"/>
</dbReference>
<keyword evidence="1" id="KW-0560">Oxidoreductase</keyword>
<dbReference type="InterPro" id="IPR011576">
    <property type="entry name" value="Pyridox_Oxase_N"/>
</dbReference>